<dbReference type="InParanoid" id="G8Y1Z7"/>
<keyword evidence="3" id="KW-1185">Reference proteome</keyword>
<feature type="region of interest" description="Disordered" evidence="1">
    <location>
        <begin position="42"/>
        <end position="62"/>
    </location>
</feature>
<evidence type="ECO:0000313" key="3">
    <source>
        <dbReference type="Proteomes" id="UP000005222"/>
    </source>
</evidence>
<dbReference type="AlphaFoldDB" id="G8Y1Z7"/>
<evidence type="ECO:0000256" key="1">
    <source>
        <dbReference type="SAM" id="MobiDB-lite"/>
    </source>
</evidence>
<gene>
    <name evidence="2" type="primary">Piso0_005367</name>
    <name evidence="2" type="ORF">GNLVRS01_PISO0N13587g</name>
</gene>
<proteinExistence type="predicted"/>
<dbReference type="HOGENOM" id="CLU_2004757_0_0_1"/>
<dbReference type="Proteomes" id="UP000005222">
    <property type="component" value="Chromosome N"/>
</dbReference>
<organism evidence="2 3">
    <name type="scientific">Pichia sorbitophila (strain ATCC MYA-4447 / BCRC 22081 / CBS 7064 / NBRC 10061 / NRRL Y-12695)</name>
    <name type="common">Hybrid yeast</name>
    <dbReference type="NCBI Taxonomy" id="559304"/>
    <lineage>
        <taxon>Eukaryota</taxon>
        <taxon>Fungi</taxon>
        <taxon>Dikarya</taxon>
        <taxon>Ascomycota</taxon>
        <taxon>Saccharomycotina</taxon>
        <taxon>Pichiomycetes</taxon>
        <taxon>Debaryomycetaceae</taxon>
        <taxon>Millerozyma</taxon>
    </lineage>
</organism>
<name>G8Y1Z7_PICSO</name>
<evidence type="ECO:0000313" key="2">
    <source>
        <dbReference type="EMBL" id="CCE86850.1"/>
    </source>
</evidence>
<accession>G8Y1Z7</accession>
<sequence length="124" mass="13477">MYVSMCILASKGSLLRKFPAYRLSAFVLYIVAERHQEEPGTGLKHIYTSNSAPGASQARAGHGLAAPPAEFGLGISSTAPSENVGLDISDIPGARDASAVSYSTSSYQRRSRQPLCLRHWWPRR</sequence>
<dbReference type="EMBL" id="FO082046">
    <property type="protein sequence ID" value="CCE86850.1"/>
    <property type="molecule type" value="Genomic_DNA"/>
</dbReference>
<reference evidence="2 3" key="1">
    <citation type="journal article" date="2012" name="G3 (Bethesda)">
        <title>Pichia sorbitophila, an interspecies yeast hybrid reveals early steps of genome resolution following polyploidization.</title>
        <authorList>
            <person name="Leh Louis V."/>
            <person name="Despons L."/>
            <person name="Friedrich A."/>
            <person name="Martin T."/>
            <person name="Durrens P."/>
            <person name="Casaregola S."/>
            <person name="Neuveglise C."/>
            <person name="Fairhead C."/>
            <person name="Marck C."/>
            <person name="Cruz J.A."/>
            <person name="Straub M.L."/>
            <person name="Kugler V."/>
            <person name="Sacerdot C."/>
            <person name="Uzunov Z."/>
            <person name="Thierry A."/>
            <person name="Weiss S."/>
            <person name="Bleykasten C."/>
            <person name="De Montigny J."/>
            <person name="Jacques N."/>
            <person name="Jung P."/>
            <person name="Lemaire M."/>
            <person name="Mallet S."/>
            <person name="Morel G."/>
            <person name="Richard G.F."/>
            <person name="Sarkar A."/>
            <person name="Savel G."/>
            <person name="Schacherer J."/>
            <person name="Seret M.L."/>
            <person name="Talla E."/>
            <person name="Samson G."/>
            <person name="Jubin C."/>
            <person name="Poulain J."/>
            <person name="Vacherie B."/>
            <person name="Barbe V."/>
            <person name="Pelletier E."/>
            <person name="Sherman D.J."/>
            <person name="Westhof E."/>
            <person name="Weissenbach J."/>
            <person name="Baret P.V."/>
            <person name="Wincker P."/>
            <person name="Gaillardin C."/>
            <person name="Dujon B."/>
            <person name="Souciet J.L."/>
        </authorList>
    </citation>
    <scope>NUCLEOTIDE SEQUENCE [LARGE SCALE GENOMIC DNA]</scope>
    <source>
        <strain evidence="3">ATCC MYA-4447 / BCRC 22081 / CBS 7064 / NBRC 10061 / NRRL Y-12695</strain>
    </source>
</reference>
<protein>
    <submittedName>
        <fullName evidence="2">Piso0_005367 protein</fullName>
    </submittedName>
</protein>